<dbReference type="GO" id="GO:0006631">
    <property type="term" value="P:fatty acid metabolic process"/>
    <property type="evidence" value="ECO:0007669"/>
    <property type="project" value="TreeGrafter"/>
</dbReference>
<dbReference type="PROSITE" id="PS51228">
    <property type="entry name" value="ACB_2"/>
    <property type="match status" value="1"/>
</dbReference>
<feature type="domain" description="ACB" evidence="2">
    <location>
        <begin position="11"/>
        <end position="96"/>
    </location>
</feature>
<reference evidence="3" key="2">
    <citation type="submission" date="2025-09" db="UniProtKB">
        <authorList>
            <consortium name="Ensembl"/>
        </authorList>
    </citation>
    <scope>IDENTIFICATION</scope>
</reference>
<dbReference type="Pfam" id="PF00887">
    <property type="entry name" value="ACBP"/>
    <property type="match status" value="1"/>
</dbReference>
<dbReference type="Gene3D" id="1.20.80.10">
    <property type="match status" value="1"/>
</dbReference>
<proteinExistence type="predicted"/>
<evidence type="ECO:0000256" key="1">
    <source>
        <dbReference type="ARBA" id="ARBA00023121"/>
    </source>
</evidence>
<dbReference type="InterPro" id="IPR035984">
    <property type="entry name" value="Acyl-CoA-binding_sf"/>
</dbReference>
<dbReference type="GO" id="GO:0000062">
    <property type="term" value="F:fatty-acyl-CoA binding"/>
    <property type="evidence" value="ECO:0007669"/>
    <property type="project" value="InterPro"/>
</dbReference>
<evidence type="ECO:0000313" key="3">
    <source>
        <dbReference type="Ensembl" id="ENSPCEP00000020007.1"/>
    </source>
</evidence>
<dbReference type="AlphaFoldDB" id="A0A8C8SF56"/>
<sequence length="96" mass="10653">CQTTSQIPPPASAEFEKVAAMVREMKAPIPDQDKLEIYSLYKQATTGEINIPCPCATDLKGKAKWEAWNGRKGMSKADAMKNYIAKAEELKKKYGT</sequence>
<dbReference type="PANTHER" id="PTHR23310:SF13">
    <property type="entry name" value="DIAZEPAM-BINDING INHIBITOR-LIKE 5"/>
    <property type="match status" value="1"/>
</dbReference>
<dbReference type="GO" id="GO:0005739">
    <property type="term" value="C:mitochondrion"/>
    <property type="evidence" value="ECO:0007669"/>
    <property type="project" value="TreeGrafter"/>
</dbReference>
<evidence type="ECO:0000313" key="4">
    <source>
        <dbReference type="Proteomes" id="UP000694393"/>
    </source>
</evidence>
<dbReference type="SUPFAM" id="SSF47027">
    <property type="entry name" value="Acyl-CoA binding protein"/>
    <property type="match status" value="1"/>
</dbReference>
<evidence type="ECO:0000259" key="2">
    <source>
        <dbReference type="PROSITE" id="PS51228"/>
    </source>
</evidence>
<keyword evidence="1" id="KW-0446">Lipid-binding</keyword>
<keyword evidence="4" id="KW-1185">Reference proteome</keyword>
<dbReference type="InterPro" id="IPR000582">
    <property type="entry name" value="Acyl-CoA-binding_protein"/>
</dbReference>
<accession>A0A8C8SF56</accession>
<dbReference type="Ensembl" id="ENSPCET00000020677.1">
    <property type="protein sequence ID" value="ENSPCEP00000020007.1"/>
    <property type="gene ID" value="ENSPCEG00000015478.1"/>
</dbReference>
<organism evidence="3 4">
    <name type="scientific">Pelusios castaneus</name>
    <name type="common">West African mud turtle</name>
    <dbReference type="NCBI Taxonomy" id="367368"/>
    <lineage>
        <taxon>Eukaryota</taxon>
        <taxon>Metazoa</taxon>
        <taxon>Chordata</taxon>
        <taxon>Craniata</taxon>
        <taxon>Vertebrata</taxon>
        <taxon>Euteleostomi</taxon>
        <taxon>Archelosauria</taxon>
        <taxon>Testudinata</taxon>
        <taxon>Testudines</taxon>
        <taxon>Pleurodira</taxon>
        <taxon>Pelomedusidae</taxon>
        <taxon>Pelusios</taxon>
    </lineage>
</organism>
<dbReference type="PANTHER" id="PTHR23310">
    <property type="entry name" value="ACYL-COA-BINDING PROTEIN, ACBP"/>
    <property type="match status" value="1"/>
</dbReference>
<reference evidence="3" key="1">
    <citation type="submission" date="2025-08" db="UniProtKB">
        <authorList>
            <consortium name="Ensembl"/>
        </authorList>
    </citation>
    <scope>IDENTIFICATION</scope>
</reference>
<name>A0A8C8SF56_9SAUR</name>
<dbReference type="InterPro" id="IPR014352">
    <property type="entry name" value="FERM/acyl-CoA-bd_prot_sf"/>
</dbReference>
<dbReference type="Proteomes" id="UP000694393">
    <property type="component" value="Unplaced"/>
</dbReference>
<dbReference type="PRINTS" id="PR00689">
    <property type="entry name" value="ACOABINDINGP"/>
</dbReference>
<protein>
    <recommendedName>
        <fullName evidence="2">ACB domain-containing protein</fullName>
    </recommendedName>
</protein>